<evidence type="ECO:0000256" key="1">
    <source>
        <dbReference type="SAM" id="MobiDB-lite"/>
    </source>
</evidence>
<comment type="caution">
    <text evidence="2">The sequence shown here is derived from an EMBL/GenBank/DDBJ whole genome shotgun (WGS) entry which is preliminary data.</text>
</comment>
<reference evidence="2 3" key="1">
    <citation type="journal article" date="2018" name="Mol. Plant">
        <title>The genome of Artemisia annua provides insight into the evolution of Asteraceae family and artemisinin biosynthesis.</title>
        <authorList>
            <person name="Shen Q."/>
            <person name="Zhang L."/>
            <person name="Liao Z."/>
            <person name="Wang S."/>
            <person name="Yan T."/>
            <person name="Shi P."/>
            <person name="Liu M."/>
            <person name="Fu X."/>
            <person name="Pan Q."/>
            <person name="Wang Y."/>
            <person name="Lv Z."/>
            <person name="Lu X."/>
            <person name="Zhang F."/>
            <person name="Jiang W."/>
            <person name="Ma Y."/>
            <person name="Chen M."/>
            <person name="Hao X."/>
            <person name="Li L."/>
            <person name="Tang Y."/>
            <person name="Lv G."/>
            <person name="Zhou Y."/>
            <person name="Sun X."/>
            <person name="Brodelius P.E."/>
            <person name="Rose J.K.C."/>
            <person name="Tang K."/>
        </authorList>
    </citation>
    <scope>NUCLEOTIDE SEQUENCE [LARGE SCALE GENOMIC DNA]</scope>
    <source>
        <strain evidence="3">cv. Huhao1</strain>
        <tissue evidence="2">Leaf</tissue>
    </source>
</reference>
<gene>
    <name evidence="2" type="ORF">CTI12_AA262210</name>
</gene>
<dbReference type="EMBL" id="PKPP01004888">
    <property type="protein sequence ID" value="PWA62335.1"/>
    <property type="molecule type" value="Genomic_DNA"/>
</dbReference>
<dbReference type="AlphaFoldDB" id="A0A2U1MM50"/>
<proteinExistence type="predicted"/>
<dbReference type="PANTHER" id="PTHR33144">
    <property type="entry name" value="OS10G0409366 PROTEIN-RELATED"/>
    <property type="match status" value="1"/>
</dbReference>
<evidence type="ECO:0000313" key="3">
    <source>
        <dbReference type="Proteomes" id="UP000245207"/>
    </source>
</evidence>
<feature type="compositionally biased region" description="Polar residues" evidence="1">
    <location>
        <begin position="73"/>
        <end position="84"/>
    </location>
</feature>
<protein>
    <recommendedName>
        <fullName evidence="4">Transposase, Ptta/En/Spm, plant</fullName>
    </recommendedName>
</protein>
<evidence type="ECO:0000313" key="2">
    <source>
        <dbReference type="EMBL" id="PWA62335.1"/>
    </source>
</evidence>
<sequence>MKATFKGIYRNYKNKFKDEYFVRRDGYKHPQEIRNFPPGNMSLSDWHEFCDHVTSEKHLKRSRANKANRGKQVYTSNHGSKSYAQSRHEEWNDGKGAYPDLVEQFKTKHIYKKGDKKGQWKNKAAESQYNRMLEIRKGQQGQEEQLTDKEIVAQVLGTKRGFNPGWGRVLAGSSSSSSSVRSNPAPAPQMTQS</sequence>
<dbReference type="Pfam" id="PF03004">
    <property type="entry name" value="Transposase_24"/>
    <property type="match status" value="1"/>
</dbReference>
<evidence type="ECO:0008006" key="4">
    <source>
        <dbReference type="Google" id="ProtNLM"/>
    </source>
</evidence>
<feature type="region of interest" description="Disordered" evidence="1">
    <location>
        <begin position="61"/>
        <end position="84"/>
    </location>
</feature>
<dbReference type="Proteomes" id="UP000245207">
    <property type="component" value="Unassembled WGS sequence"/>
</dbReference>
<dbReference type="InterPro" id="IPR004252">
    <property type="entry name" value="Probable_transposase_24"/>
</dbReference>
<dbReference type="PANTHER" id="PTHR33144:SF25">
    <property type="entry name" value="DUF4216 DOMAIN-CONTAINING PROTEIN"/>
    <property type="match status" value="1"/>
</dbReference>
<organism evidence="2 3">
    <name type="scientific">Artemisia annua</name>
    <name type="common">Sweet wormwood</name>
    <dbReference type="NCBI Taxonomy" id="35608"/>
    <lineage>
        <taxon>Eukaryota</taxon>
        <taxon>Viridiplantae</taxon>
        <taxon>Streptophyta</taxon>
        <taxon>Embryophyta</taxon>
        <taxon>Tracheophyta</taxon>
        <taxon>Spermatophyta</taxon>
        <taxon>Magnoliopsida</taxon>
        <taxon>eudicotyledons</taxon>
        <taxon>Gunneridae</taxon>
        <taxon>Pentapetalae</taxon>
        <taxon>asterids</taxon>
        <taxon>campanulids</taxon>
        <taxon>Asterales</taxon>
        <taxon>Asteraceae</taxon>
        <taxon>Asteroideae</taxon>
        <taxon>Anthemideae</taxon>
        <taxon>Artemisiinae</taxon>
        <taxon>Artemisia</taxon>
    </lineage>
</organism>
<name>A0A2U1MM50_ARTAN</name>
<feature type="region of interest" description="Disordered" evidence="1">
    <location>
        <begin position="160"/>
        <end position="193"/>
    </location>
</feature>
<accession>A0A2U1MM50</accession>
<dbReference type="OrthoDB" id="1650587at2759"/>
<keyword evidence="3" id="KW-1185">Reference proteome</keyword>